<dbReference type="PANTHER" id="PTHR36842:SF1">
    <property type="entry name" value="PROTEIN TOLB"/>
    <property type="match status" value="1"/>
</dbReference>
<dbReference type="STRING" id="396014.BF93_15995"/>
<dbReference type="EMBL" id="JDYK01000006">
    <property type="protein sequence ID" value="EWS81665.1"/>
    <property type="molecule type" value="Genomic_DNA"/>
</dbReference>
<organism evidence="2 3">
    <name type="scientific">Brachybacterium phenoliresistens</name>
    <dbReference type="NCBI Taxonomy" id="396014"/>
    <lineage>
        <taxon>Bacteria</taxon>
        <taxon>Bacillati</taxon>
        <taxon>Actinomycetota</taxon>
        <taxon>Actinomycetes</taxon>
        <taxon>Micrococcales</taxon>
        <taxon>Dermabacteraceae</taxon>
        <taxon>Brachybacterium</taxon>
    </lineage>
</organism>
<dbReference type="PANTHER" id="PTHR36842">
    <property type="entry name" value="PROTEIN TOLB HOMOLOG"/>
    <property type="match status" value="1"/>
</dbReference>
<evidence type="ECO:0000313" key="3">
    <source>
        <dbReference type="Proteomes" id="UP000023067"/>
    </source>
</evidence>
<evidence type="ECO:0000256" key="1">
    <source>
        <dbReference type="ARBA" id="ARBA00009820"/>
    </source>
</evidence>
<name>Z9JTG3_9MICO</name>
<dbReference type="Proteomes" id="UP000023067">
    <property type="component" value="Unassembled WGS sequence"/>
</dbReference>
<dbReference type="InterPro" id="IPR011042">
    <property type="entry name" value="6-blade_b-propeller_TolB-like"/>
</dbReference>
<dbReference type="RefSeq" id="WP_038371743.1">
    <property type="nucleotide sequence ID" value="NZ_KK069991.1"/>
</dbReference>
<comment type="caution">
    <text evidence="2">The sequence shown here is derived from an EMBL/GenBank/DDBJ whole genome shotgun (WGS) entry which is preliminary data.</text>
</comment>
<accession>Z9JTG3</accession>
<protein>
    <submittedName>
        <fullName evidence="2">Biopolymer transporter Tol</fullName>
    </submittedName>
</protein>
<dbReference type="AlphaFoldDB" id="Z9JTG3"/>
<reference evidence="2 3" key="1">
    <citation type="submission" date="2014-02" db="EMBL/GenBank/DDBJ databases">
        <title>Genome sequence of Brachybacterium phenoliresistens strain W13A50.</title>
        <authorList>
            <person name="Wang X."/>
        </authorList>
    </citation>
    <scope>NUCLEOTIDE SEQUENCE [LARGE SCALE GENOMIC DNA]</scope>
    <source>
        <strain evidence="2 3">W13A50</strain>
    </source>
</reference>
<dbReference type="PATRIC" id="fig|396014.3.peg.1545"/>
<dbReference type="InterPro" id="IPR011659">
    <property type="entry name" value="WD40"/>
</dbReference>
<proteinExistence type="inferred from homology"/>
<dbReference type="eggNOG" id="COG0823">
    <property type="taxonomic scope" value="Bacteria"/>
</dbReference>
<keyword evidence="3" id="KW-1185">Reference proteome</keyword>
<gene>
    <name evidence="2" type="ORF">BF93_15995</name>
</gene>
<comment type="similarity">
    <text evidence="1">Belongs to the TolB family.</text>
</comment>
<dbReference type="HOGENOM" id="CLU_056136_0_0_11"/>
<dbReference type="Gene3D" id="2.120.10.30">
    <property type="entry name" value="TolB, C-terminal domain"/>
    <property type="match status" value="1"/>
</dbReference>
<dbReference type="SUPFAM" id="SSF82171">
    <property type="entry name" value="DPP6 N-terminal domain-like"/>
    <property type="match status" value="1"/>
</dbReference>
<sequence length="308" mass="33175">MRTLRPGQRTTVLIGGPDAAEPTVVHETDEILLEAPNWTADGRLLLNGEGRLFALDLATADLAEIPFEGLPDINNDHVLHPDGEHILMSAQDGQIYRGALTGGPVEAVTEGEGGHFLHGISPDGRRIAYVDVDERWIGRVIVQDLATGARTEVPTGHGHVDGPEWTPDGAWILCSSEAFTSTPGHAQITRVRADAPDAAPEAPRPPVNADAPTFDEARGDGPQHLLTSGTVDWFPHPSPDGRWASYLSYPAGTLGHPEDRPVVVKLVELPDWSRPVRQYPVPGGQGTINVNSWAPDSTRFAFVAYPFS</sequence>
<dbReference type="Pfam" id="PF07676">
    <property type="entry name" value="PD40"/>
    <property type="match status" value="1"/>
</dbReference>
<evidence type="ECO:0000313" key="2">
    <source>
        <dbReference type="EMBL" id="EWS81665.1"/>
    </source>
</evidence>
<dbReference type="OrthoDB" id="262125at2"/>